<dbReference type="PANTHER" id="PTHR10223:SF0">
    <property type="entry name" value="26S PROTEASOME NON-ATPASE REGULATORY SUBUNIT 4"/>
    <property type="match status" value="1"/>
</dbReference>
<proteinExistence type="predicted"/>
<dbReference type="GO" id="GO:0008540">
    <property type="term" value="C:proteasome regulatory particle, base subcomplex"/>
    <property type="evidence" value="ECO:0007669"/>
    <property type="project" value="TreeGrafter"/>
</dbReference>
<reference evidence="2" key="4">
    <citation type="submission" date="2025-08" db="UniProtKB">
        <authorList>
            <consortium name="Ensembl"/>
        </authorList>
    </citation>
    <scope>IDENTIFICATION</scope>
</reference>
<feature type="region of interest" description="Disordered" evidence="1">
    <location>
        <begin position="1"/>
        <end position="42"/>
    </location>
</feature>
<evidence type="ECO:0000256" key="1">
    <source>
        <dbReference type="SAM" id="MobiDB-lite"/>
    </source>
</evidence>
<organism evidence="2 3">
    <name type="scientific">Callorhinchus milii</name>
    <name type="common">Ghost shark</name>
    <dbReference type="NCBI Taxonomy" id="7868"/>
    <lineage>
        <taxon>Eukaryota</taxon>
        <taxon>Metazoa</taxon>
        <taxon>Chordata</taxon>
        <taxon>Craniata</taxon>
        <taxon>Vertebrata</taxon>
        <taxon>Chondrichthyes</taxon>
        <taxon>Holocephali</taxon>
        <taxon>Chimaeriformes</taxon>
        <taxon>Callorhinchidae</taxon>
        <taxon>Callorhinchus</taxon>
    </lineage>
</organism>
<evidence type="ECO:0000313" key="3">
    <source>
        <dbReference type="Proteomes" id="UP000314986"/>
    </source>
</evidence>
<reference evidence="3" key="3">
    <citation type="journal article" date="2014" name="Nature">
        <title>Elephant shark genome provides unique insights into gnathostome evolution.</title>
        <authorList>
            <consortium name="International Elephant Shark Genome Sequencing Consortium"/>
            <person name="Venkatesh B."/>
            <person name="Lee A.P."/>
            <person name="Ravi V."/>
            <person name="Maurya A.K."/>
            <person name="Lian M.M."/>
            <person name="Swann J.B."/>
            <person name="Ohta Y."/>
            <person name="Flajnik M.F."/>
            <person name="Sutoh Y."/>
            <person name="Kasahara M."/>
            <person name="Hoon S."/>
            <person name="Gangu V."/>
            <person name="Roy S.W."/>
            <person name="Irimia M."/>
            <person name="Korzh V."/>
            <person name="Kondrychyn I."/>
            <person name="Lim Z.W."/>
            <person name="Tay B.H."/>
            <person name="Tohari S."/>
            <person name="Kong K.W."/>
            <person name="Ho S."/>
            <person name="Lorente-Galdos B."/>
            <person name="Quilez J."/>
            <person name="Marques-Bonet T."/>
            <person name="Raney B.J."/>
            <person name="Ingham P.W."/>
            <person name="Tay A."/>
            <person name="Hillier L.W."/>
            <person name="Minx P."/>
            <person name="Boehm T."/>
            <person name="Wilson R.K."/>
            <person name="Brenner S."/>
            <person name="Warren W.C."/>
        </authorList>
    </citation>
    <scope>NUCLEOTIDE SEQUENCE [LARGE SCALE GENOMIC DNA]</scope>
</reference>
<keyword evidence="3" id="KW-1185">Reference proteome</keyword>
<reference evidence="3" key="2">
    <citation type="journal article" date="2007" name="PLoS Biol.">
        <title>Survey sequencing and comparative analysis of the elephant shark (Callorhinchus milii) genome.</title>
        <authorList>
            <person name="Venkatesh B."/>
            <person name="Kirkness E.F."/>
            <person name="Loh Y.H."/>
            <person name="Halpern A.L."/>
            <person name="Lee A.P."/>
            <person name="Johnson J."/>
            <person name="Dandona N."/>
            <person name="Viswanathan L.D."/>
            <person name="Tay A."/>
            <person name="Venter J.C."/>
            <person name="Strausberg R.L."/>
            <person name="Brenner S."/>
        </authorList>
    </citation>
    <scope>NUCLEOTIDE SEQUENCE [LARGE SCALE GENOMIC DNA]</scope>
</reference>
<dbReference type="Gene3D" id="6.10.250.380">
    <property type="match status" value="1"/>
</dbReference>
<dbReference type="GO" id="GO:0005829">
    <property type="term" value="C:cytosol"/>
    <property type="evidence" value="ECO:0007669"/>
    <property type="project" value="TreeGrafter"/>
</dbReference>
<dbReference type="Ensembl" id="ENSCMIT00000000973.1">
    <property type="protein sequence ID" value="ENSCMIP00000000922.1"/>
    <property type="gene ID" value="ENSCMIG00000000632.1"/>
</dbReference>
<dbReference type="AlphaFoldDB" id="A0A4W3GDL3"/>
<dbReference type="GO" id="GO:0031593">
    <property type="term" value="F:polyubiquitin modification-dependent protein binding"/>
    <property type="evidence" value="ECO:0007669"/>
    <property type="project" value="TreeGrafter"/>
</dbReference>
<reference evidence="2" key="5">
    <citation type="submission" date="2025-09" db="UniProtKB">
        <authorList>
            <consortium name="Ensembl"/>
        </authorList>
    </citation>
    <scope>IDENTIFICATION</scope>
</reference>
<dbReference type="PANTHER" id="PTHR10223">
    <property type="entry name" value="26S PROTEASOME NON-ATPASE REGULATORY SUBUNIT 4"/>
    <property type="match status" value="1"/>
</dbReference>
<feature type="region of interest" description="Disordered" evidence="1">
    <location>
        <begin position="81"/>
        <end position="117"/>
    </location>
</feature>
<dbReference type="InterPro" id="IPR003903">
    <property type="entry name" value="UIM_dom"/>
</dbReference>
<dbReference type="Gene3D" id="6.10.300.40">
    <property type="match status" value="1"/>
</dbReference>
<dbReference type="GO" id="GO:0043161">
    <property type="term" value="P:proteasome-mediated ubiquitin-dependent protein catabolic process"/>
    <property type="evidence" value="ECO:0007669"/>
    <property type="project" value="TreeGrafter"/>
</dbReference>
<protein>
    <submittedName>
        <fullName evidence="2">Uncharacterized protein</fullName>
    </submittedName>
</protein>
<name>A0A4W3GDL3_CALMI</name>
<dbReference type="FunFam" id="6.10.300.40:FF:000001">
    <property type="entry name" value="26S proteasome non-ATPase regulatory subunit 4"/>
    <property type="match status" value="1"/>
</dbReference>
<feature type="compositionally biased region" description="Polar residues" evidence="1">
    <location>
        <begin position="90"/>
        <end position="107"/>
    </location>
</feature>
<dbReference type="Proteomes" id="UP000314986">
    <property type="component" value="Unassembled WGS sequence"/>
</dbReference>
<accession>A0A4W3GDL3</accession>
<reference evidence="3" key="1">
    <citation type="journal article" date="2006" name="Science">
        <title>Ancient noncoding elements conserved in the human genome.</title>
        <authorList>
            <person name="Venkatesh B."/>
            <person name="Kirkness E.F."/>
            <person name="Loh Y.H."/>
            <person name="Halpern A.L."/>
            <person name="Lee A.P."/>
            <person name="Johnson J."/>
            <person name="Dandona N."/>
            <person name="Viswanathan L.D."/>
            <person name="Tay A."/>
            <person name="Venter J.C."/>
            <person name="Strausberg R.L."/>
            <person name="Brenner S."/>
        </authorList>
    </citation>
    <scope>NUCLEOTIDE SEQUENCE [LARGE SCALE GENOMIC DNA]</scope>
</reference>
<feature type="compositionally biased region" description="Basic and acidic residues" evidence="1">
    <location>
        <begin position="10"/>
        <end position="24"/>
    </location>
</feature>
<evidence type="ECO:0000313" key="2">
    <source>
        <dbReference type="Ensembl" id="ENSCMIP00000000922.1"/>
    </source>
</evidence>
<dbReference type="InterPro" id="IPR027040">
    <property type="entry name" value="PSMD4"/>
</dbReference>
<dbReference type="GO" id="GO:0005634">
    <property type="term" value="C:nucleus"/>
    <property type="evidence" value="ECO:0007669"/>
    <property type="project" value="TreeGrafter"/>
</dbReference>
<dbReference type="PROSITE" id="PS50330">
    <property type="entry name" value="UIM"/>
    <property type="match status" value="1"/>
</dbReference>
<sequence>MCCPQALRVSMEEQRQRQEEEARRAAAASAAEAGIVTPTGDDTDEALLKMSISQTESTGKGVPDINSMTEEEQIAYAMQMSLQAPELESQGDTSDLDTATAMDTSEASGKVGQVRVK</sequence>